<sequence>MAKTGLYLFTQDLRLSDNPLLLRAAQENDYLLLVYAVDPNHFKPKAFSLKRLGQHRWRFLLDALDELNHRLRGLNQHLQLLFDQPLRGLSQLIDQHQVGSFYISEQVGYYENQLIKHLQARFTDLSIQQLNTQRIWDLDEIPFSLSQLPGTFTQFRKQVEQLKIESAFEPITELPPSPKQGSLGLQELPNSSQATQPLTTGGEVSAQAHLAEYFSTDQPSTYKQTRNALQGRFQSTGFSPWLAQGCLSPRQILQELANYEASKKANESTYWIFFELMWREYFQLYALTYGARLFHFQGIQGRKPLTSFYPQRFKAWCEGETQWPLINACMKQLKATGWMSNRGRQLVASCLVNELQLDWRYGAAWFEQELIDYDVGSNWGNWQYLAGVGADPRGSRHFNLEKQAALYDPDGDFTRLWQGDATSGVPLYSVDAADWPFLSSGSE</sequence>
<dbReference type="RefSeq" id="WP_091957816.1">
    <property type="nucleotide sequence ID" value="NZ_FOLH01000001.1"/>
</dbReference>
<comment type="similarity">
    <text evidence="1 7">Belongs to the DNA photolyase class-1 family.</text>
</comment>
<evidence type="ECO:0000256" key="5">
    <source>
        <dbReference type="ARBA" id="ARBA00022991"/>
    </source>
</evidence>
<dbReference type="Proteomes" id="UP000199058">
    <property type="component" value="Unassembled WGS sequence"/>
</dbReference>
<dbReference type="EMBL" id="FOLH01000001">
    <property type="protein sequence ID" value="SFB79604.1"/>
    <property type="molecule type" value="Genomic_DNA"/>
</dbReference>
<keyword evidence="5 7" id="KW-0157">Chromophore</keyword>
<feature type="binding site" evidence="6">
    <location>
        <position position="222"/>
    </location>
    <ligand>
        <name>FAD</name>
        <dbReference type="ChEBI" id="CHEBI:57692"/>
    </ligand>
</feature>
<dbReference type="SUPFAM" id="SSF52425">
    <property type="entry name" value="Cryptochrome/photolyase, N-terminal domain"/>
    <property type="match status" value="1"/>
</dbReference>
<dbReference type="InterPro" id="IPR014729">
    <property type="entry name" value="Rossmann-like_a/b/a_fold"/>
</dbReference>
<reference evidence="9 10" key="1">
    <citation type="submission" date="2016-10" db="EMBL/GenBank/DDBJ databases">
        <authorList>
            <person name="de Groot N.N."/>
        </authorList>
    </citation>
    <scope>NUCLEOTIDE SEQUENCE [LARGE SCALE GENOMIC DNA]</scope>
    <source>
        <strain evidence="9 10">DSM 18438</strain>
    </source>
</reference>
<protein>
    <recommendedName>
        <fullName evidence="2 7">Cryptochrome DASH</fullName>
    </recommendedName>
</protein>
<evidence type="ECO:0000313" key="9">
    <source>
        <dbReference type="EMBL" id="SFB79604.1"/>
    </source>
</evidence>
<comment type="function">
    <text evidence="7">May have a photoreceptor function.</text>
</comment>
<organism evidence="9 10">
    <name type="scientific">Marinospirillum celere</name>
    <dbReference type="NCBI Taxonomy" id="1122252"/>
    <lineage>
        <taxon>Bacteria</taxon>
        <taxon>Pseudomonadati</taxon>
        <taxon>Pseudomonadota</taxon>
        <taxon>Gammaproteobacteria</taxon>
        <taxon>Oceanospirillales</taxon>
        <taxon>Oceanospirillaceae</taxon>
        <taxon>Marinospirillum</taxon>
    </lineage>
</organism>
<keyword evidence="10" id="KW-1185">Reference proteome</keyword>
<dbReference type="Gene3D" id="3.40.50.620">
    <property type="entry name" value="HUPs"/>
    <property type="match status" value="1"/>
</dbReference>
<dbReference type="InterPro" id="IPR002081">
    <property type="entry name" value="Cryptochrome/DNA_photolyase_1"/>
</dbReference>
<accession>A0A1I1DXQ2</accession>
<dbReference type="GO" id="GO:0000719">
    <property type="term" value="P:photoreactive repair"/>
    <property type="evidence" value="ECO:0007669"/>
    <property type="project" value="TreeGrafter"/>
</dbReference>
<dbReference type="AlphaFoldDB" id="A0A1I1DXQ2"/>
<keyword evidence="3 6" id="KW-0285">Flavoprotein</keyword>
<evidence type="ECO:0000256" key="6">
    <source>
        <dbReference type="PIRSR" id="PIRSR602081-1"/>
    </source>
</evidence>
<dbReference type="PROSITE" id="PS51645">
    <property type="entry name" value="PHR_CRY_ALPHA_BETA"/>
    <property type="match status" value="1"/>
</dbReference>
<dbReference type="SUPFAM" id="SSF48173">
    <property type="entry name" value="Cryptochrome/photolyase FAD-binding domain"/>
    <property type="match status" value="1"/>
</dbReference>
<dbReference type="GO" id="GO:0003913">
    <property type="term" value="F:DNA photolyase activity"/>
    <property type="evidence" value="ECO:0007669"/>
    <property type="project" value="InterPro"/>
</dbReference>
<dbReference type="InterPro" id="IPR036134">
    <property type="entry name" value="Crypto/Photolyase_FAD-like_sf"/>
</dbReference>
<comment type="cofactor">
    <cofactor evidence="6 7">
        <name>FAD</name>
        <dbReference type="ChEBI" id="CHEBI:57692"/>
    </cofactor>
    <text evidence="6 7">Binds 1 FAD per subunit.</text>
</comment>
<dbReference type="Pfam" id="PF00875">
    <property type="entry name" value="DNA_photolyase"/>
    <property type="match status" value="1"/>
</dbReference>
<dbReference type="Gene3D" id="1.10.579.10">
    <property type="entry name" value="DNA Cyclobutane Dipyrimidine Photolyase, subunit A, domain 3"/>
    <property type="match status" value="1"/>
</dbReference>
<feature type="domain" description="Photolyase/cryptochrome alpha/beta" evidence="8">
    <location>
        <begin position="3"/>
        <end position="138"/>
    </location>
</feature>
<keyword evidence="9" id="KW-0456">Lyase</keyword>
<dbReference type="Pfam" id="PF03441">
    <property type="entry name" value="FAD_binding_7"/>
    <property type="match status" value="1"/>
</dbReference>
<name>A0A1I1DXQ2_9GAMM</name>
<evidence type="ECO:0000256" key="7">
    <source>
        <dbReference type="RuleBase" id="RU367151"/>
    </source>
</evidence>
<comment type="cofactor">
    <cofactor evidence="7">
        <name>(6R)-5,10-methylene-5,6,7,8-tetrahydrofolate</name>
        <dbReference type="ChEBI" id="CHEBI:15636"/>
    </cofactor>
    <text evidence="7">Binds 1 5,10-methenyltetrahydrofolate (MTHF) per subunit.</text>
</comment>
<dbReference type="GO" id="GO:0003677">
    <property type="term" value="F:DNA binding"/>
    <property type="evidence" value="ECO:0007669"/>
    <property type="project" value="TreeGrafter"/>
</dbReference>
<evidence type="ECO:0000256" key="1">
    <source>
        <dbReference type="ARBA" id="ARBA00005862"/>
    </source>
</evidence>
<dbReference type="InterPro" id="IPR014133">
    <property type="entry name" value="Cry_DASH"/>
</dbReference>
<evidence type="ECO:0000256" key="2">
    <source>
        <dbReference type="ARBA" id="ARBA00017881"/>
    </source>
</evidence>
<evidence type="ECO:0000313" key="10">
    <source>
        <dbReference type="Proteomes" id="UP000199058"/>
    </source>
</evidence>
<dbReference type="NCBIfam" id="TIGR02765">
    <property type="entry name" value="crypto_DASH"/>
    <property type="match status" value="1"/>
</dbReference>
<evidence type="ECO:0000256" key="3">
    <source>
        <dbReference type="ARBA" id="ARBA00022630"/>
    </source>
</evidence>
<dbReference type="InterPro" id="IPR006050">
    <property type="entry name" value="DNA_photolyase_N"/>
</dbReference>
<feature type="binding site" evidence="6">
    <location>
        <begin position="372"/>
        <end position="374"/>
    </location>
    <ligand>
        <name>FAD</name>
        <dbReference type="ChEBI" id="CHEBI:57692"/>
    </ligand>
</feature>
<dbReference type="InterPro" id="IPR005101">
    <property type="entry name" value="Cryptochr/Photolyase_FAD-bd"/>
</dbReference>
<proteinExistence type="inferred from homology"/>
<dbReference type="STRING" id="1122252.SAMN05660443_0182"/>
<evidence type="ECO:0000259" key="8">
    <source>
        <dbReference type="PROSITE" id="PS51645"/>
    </source>
</evidence>
<dbReference type="InterPro" id="IPR036155">
    <property type="entry name" value="Crypto/Photolyase_N_sf"/>
</dbReference>
<dbReference type="PANTHER" id="PTHR11455:SF22">
    <property type="entry name" value="CRYPTOCHROME DASH"/>
    <property type="match status" value="1"/>
</dbReference>
<dbReference type="Gene3D" id="1.25.40.80">
    <property type="match status" value="1"/>
</dbReference>
<dbReference type="GO" id="GO:0071949">
    <property type="term" value="F:FAD binding"/>
    <property type="evidence" value="ECO:0007669"/>
    <property type="project" value="TreeGrafter"/>
</dbReference>
<gene>
    <name evidence="9" type="ORF">SAMN05660443_0182</name>
</gene>
<dbReference type="OrthoDB" id="9772484at2"/>
<dbReference type="PANTHER" id="PTHR11455">
    <property type="entry name" value="CRYPTOCHROME"/>
    <property type="match status" value="1"/>
</dbReference>
<feature type="binding site" evidence="6">
    <location>
        <begin position="235"/>
        <end position="239"/>
    </location>
    <ligand>
        <name>FAD</name>
        <dbReference type="ChEBI" id="CHEBI:57692"/>
    </ligand>
</feature>
<keyword evidence="4 6" id="KW-0274">FAD</keyword>
<dbReference type="PRINTS" id="PR00147">
    <property type="entry name" value="DNAPHOTLYASE"/>
</dbReference>
<evidence type="ECO:0000256" key="4">
    <source>
        <dbReference type="ARBA" id="ARBA00022827"/>
    </source>
</evidence>